<accession>A0A059G2D9</accession>
<evidence type="ECO:0000313" key="1">
    <source>
        <dbReference type="EMBL" id="KDA00071.1"/>
    </source>
</evidence>
<dbReference type="AlphaFoldDB" id="A0A059G2D9"/>
<reference evidence="1 2" key="1">
    <citation type="journal article" date="2014" name="Antonie Van Leeuwenhoek">
        <title>Hyphomonas beringensis sp. nov. and Hyphomonas chukchiensis sp. nov., isolated from surface seawater of the Bering Sea and Chukchi Sea.</title>
        <authorList>
            <person name="Li C."/>
            <person name="Lai Q."/>
            <person name="Li G."/>
            <person name="Dong C."/>
            <person name="Wang J."/>
            <person name="Liao Y."/>
            <person name="Shao Z."/>
        </authorList>
    </citation>
    <scope>NUCLEOTIDE SEQUENCE [LARGE SCALE GENOMIC DNA]</scope>
    <source>
        <strain evidence="1 2">SCH89</strain>
    </source>
</reference>
<name>A0A059G2D9_9PROT</name>
<dbReference type="Proteomes" id="UP000024942">
    <property type="component" value="Unassembled WGS sequence"/>
</dbReference>
<organism evidence="1 2">
    <name type="scientific">Hyphomonas oceanitis SCH89</name>
    <dbReference type="NCBI Taxonomy" id="1280953"/>
    <lineage>
        <taxon>Bacteria</taxon>
        <taxon>Pseudomonadati</taxon>
        <taxon>Pseudomonadota</taxon>
        <taxon>Alphaproteobacteria</taxon>
        <taxon>Hyphomonadales</taxon>
        <taxon>Hyphomonadaceae</taxon>
        <taxon>Hyphomonas</taxon>
    </lineage>
</organism>
<keyword evidence="2" id="KW-1185">Reference proteome</keyword>
<dbReference type="PATRIC" id="fig|1280953.3.peg.3899"/>
<evidence type="ECO:0000313" key="2">
    <source>
        <dbReference type="Proteomes" id="UP000024942"/>
    </source>
</evidence>
<comment type="caution">
    <text evidence="1">The sequence shown here is derived from an EMBL/GenBank/DDBJ whole genome shotgun (WGS) entry which is preliminary data.</text>
</comment>
<gene>
    <name evidence="1" type="ORF">HOC_19526</name>
</gene>
<proteinExistence type="predicted"/>
<dbReference type="EMBL" id="ARYL01000061">
    <property type="protein sequence ID" value="KDA00071.1"/>
    <property type="molecule type" value="Genomic_DNA"/>
</dbReference>
<dbReference type="STRING" id="1280953.HOC_19526"/>
<sequence>MPATQGTDLLSQSPKVRYVASDPAGWIKSAGQAIPAGPSQAPPADHHIVHAGEYACKTECLLLFLLPGSPCSISQDTQGAVLGMN</sequence>
<protein>
    <submittedName>
        <fullName evidence="1">Uncharacterized protein</fullName>
    </submittedName>
</protein>